<dbReference type="AlphaFoldDB" id="A0A165T3A8"/>
<proteinExistence type="predicted"/>
<dbReference type="Proteomes" id="UP000076727">
    <property type="component" value="Unassembled WGS sequence"/>
</dbReference>
<dbReference type="EMBL" id="KV429039">
    <property type="protein sequence ID" value="KZT72873.1"/>
    <property type="molecule type" value="Genomic_DNA"/>
</dbReference>
<accession>A0A165T3A8</accession>
<reference evidence="1 2" key="1">
    <citation type="journal article" date="2016" name="Mol. Biol. Evol.">
        <title>Comparative Genomics of Early-Diverging Mushroom-Forming Fungi Provides Insights into the Origins of Lignocellulose Decay Capabilities.</title>
        <authorList>
            <person name="Nagy L.G."/>
            <person name="Riley R."/>
            <person name="Tritt A."/>
            <person name="Adam C."/>
            <person name="Daum C."/>
            <person name="Floudas D."/>
            <person name="Sun H."/>
            <person name="Yadav J.S."/>
            <person name="Pangilinan J."/>
            <person name="Larsson K.H."/>
            <person name="Matsuura K."/>
            <person name="Barry K."/>
            <person name="Labutti K."/>
            <person name="Kuo R."/>
            <person name="Ohm R.A."/>
            <person name="Bhattacharya S.S."/>
            <person name="Shirouzu T."/>
            <person name="Yoshinaga Y."/>
            <person name="Martin F.M."/>
            <person name="Grigoriev I.V."/>
            <person name="Hibbett D.S."/>
        </authorList>
    </citation>
    <scope>NUCLEOTIDE SEQUENCE [LARGE SCALE GENOMIC DNA]</scope>
    <source>
        <strain evidence="1 2">L-15889</strain>
    </source>
</reference>
<organism evidence="1 2">
    <name type="scientific">Daedalea quercina L-15889</name>
    <dbReference type="NCBI Taxonomy" id="1314783"/>
    <lineage>
        <taxon>Eukaryota</taxon>
        <taxon>Fungi</taxon>
        <taxon>Dikarya</taxon>
        <taxon>Basidiomycota</taxon>
        <taxon>Agaricomycotina</taxon>
        <taxon>Agaricomycetes</taxon>
        <taxon>Polyporales</taxon>
        <taxon>Fomitopsis</taxon>
    </lineage>
</organism>
<gene>
    <name evidence="1" type="ORF">DAEQUDRAFT_551120</name>
</gene>
<evidence type="ECO:0000313" key="2">
    <source>
        <dbReference type="Proteomes" id="UP000076727"/>
    </source>
</evidence>
<evidence type="ECO:0000313" key="1">
    <source>
        <dbReference type="EMBL" id="KZT72873.1"/>
    </source>
</evidence>
<protein>
    <submittedName>
        <fullName evidence="1">Uncharacterized protein</fullName>
    </submittedName>
</protein>
<sequence length="216" mass="23923">MNVLAPACLPWASRLRVSRPACKRSCSLCPLLRQHQRDVIAVTATWVHVLFRYPARMIVRGRAVLSQSPRLGNVRSATPGDASILGAMRHRSVCATPRARLIAVHPPCESVQLSWLAYAVRGHHMQRTVSIWSPSSTPAPYHNVPGPVHPRAYAHARKKASKASWLPHCARRFINVGRLRLPPPDVSPDPLPLGAHVADHRTPCRAHNLLDRTPAK</sequence>
<keyword evidence="2" id="KW-1185">Reference proteome</keyword>
<name>A0A165T3A8_9APHY</name>